<accession>A0A565AS35</accession>
<dbReference type="EMBL" id="CABITT030000001">
    <property type="protein sequence ID" value="VVA92216.1"/>
    <property type="molecule type" value="Genomic_DNA"/>
</dbReference>
<evidence type="ECO:0000313" key="1">
    <source>
        <dbReference type="EMBL" id="VVA92216.1"/>
    </source>
</evidence>
<keyword evidence="2" id="KW-1185">Reference proteome</keyword>
<evidence type="ECO:0000313" key="2">
    <source>
        <dbReference type="Proteomes" id="UP000489600"/>
    </source>
</evidence>
<gene>
    <name evidence="1" type="ORF">ANE_LOCUS2661</name>
</gene>
<organism evidence="1 2">
    <name type="scientific">Arabis nemorensis</name>
    <dbReference type="NCBI Taxonomy" id="586526"/>
    <lineage>
        <taxon>Eukaryota</taxon>
        <taxon>Viridiplantae</taxon>
        <taxon>Streptophyta</taxon>
        <taxon>Embryophyta</taxon>
        <taxon>Tracheophyta</taxon>
        <taxon>Spermatophyta</taxon>
        <taxon>Magnoliopsida</taxon>
        <taxon>eudicotyledons</taxon>
        <taxon>Gunneridae</taxon>
        <taxon>Pentapetalae</taxon>
        <taxon>rosids</taxon>
        <taxon>malvids</taxon>
        <taxon>Brassicales</taxon>
        <taxon>Brassicaceae</taxon>
        <taxon>Arabideae</taxon>
        <taxon>Arabis</taxon>
    </lineage>
</organism>
<dbReference type="Proteomes" id="UP000489600">
    <property type="component" value="Unassembled WGS sequence"/>
</dbReference>
<sequence>MAITSSSTADITLVNLPATVAEAIPSIPVPLTWCQRFKIGSSTLEKCRTPYELNKVIEESKPMWKDFVIGQLYRKSPSFGKI</sequence>
<dbReference type="OrthoDB" id="1939300at2759"/>
<comment type="caution">
    <text evidence="1">The sequence shown here is derived from an EMBL/GenBank/DDBJ whole genome shotgun (WGS) entry which is preliminary data.</text>
</comment>
<reference evidence="1" key="1">
    <citation type="submission" date="2019-07" db="EMBL/GenBank/DDBJ databases">
        <authorList>
            <person name="Dittberner H."/>
        </authorList>
    </citation>
    <scope>NUCLEOTIDE SEQUENCE [LARGE SCALE GENOMIC DNA]</scope>
</reference>
<name>A0A565AS35_9BRAS</name>
<dbReference type="AlphaFoldDB" id="A0A565AS35"/>
<proteinExistence type="predicted"/>
<protein>
    <submittedName>
        <fullName evidence="1">Uncharacterized protein</fullName>
    </submittedName>
</protein>